<dbReference type="RefSeq" id="WP_120043184.1">
    <property type="nucleotide sequence ID" value="NZ_QZFU01000029.1"/>
</dbReference>
<protein>
    <submittedName>
        <fullName evidence="2">Uncharacterized protein</fullName>
    </submittedName>
</protein>
<comment type="caution">
    <text evidence="2">The sequence shown here is derived from an EMBL/GenBank/DDBJ whole genome shotgun (WGS) entry which is preliminary data.</text>
</comment>
<feature type="region of interest" description="Disordered" evidence="1">
    <location>
        <begin position="1"/>
        <end position="22"/>
    </location>
</feature>
<organism evidence="2 3">
    <name type="scientific">Nocardia panacis</name>
    <dbReference type="NCBI Taxonomy" id="2340916"/>
    <lineage>
        <taxon>Bacteria</taxon>
        <taxon>Bacillati</taxon>
        <taxon>Actinomycetota</taxon>
        <taxon>Actinomycetes</taxon>
        <taxon>Mycobacteriales</taxon>
        <taxon>Nocardiaceae</taxon>
        <taxon>Nocardia</taxon>
    </lineage>
</organism>
<accession>A0A3A4KGV8</accession>
<keyword evidence="3" id="KW-1185">Reference proteome</keyword>
<dbReference type="AlphaFoldDB" id="A0A3A4KGV8"/>
<reference evidence="2 3" key="1">
    <citation type="submission" date="2018-09" db="EMBL/GenBank/DDBJ databases">
        <title>YIM PH21274 draft genome.</title>
        <authorList>
            <person name="Miao C."/>
        </authorList>
    </citation>
    <scope>NUCLEOTIDE SEQUENCE [LARGE SCALE GENOMIC DNA]</scope>
    <source>
        <strain evidence="2 3">YIM PH 21724</strain>
    </source>
</reference>
<dbReference type="Proteomes" id="UP000266677">
    <property type="component" value="Unassembled WGS sequence"/>
</dbReference>
<proteinExistence type="predicted"/>
<dbReference type="EMBL" id="QZFU01000029">
    <property type="protein sequence ID" value="RJO72080.1"/>
    <property type="molecule type" value="Genomic_DNA"/>
</dbReference>
<evidence type="ECO:0000313" key="2">
    <source>
        <dbReference type="EMBL" id="RJO72080.1"/>
    </source>
</evidence>
<sequence>MSGLSEHAEFDTEAGTLRTVIDPTPDAPARLGGVFDDLDGHLVVFYRAHSGLFLSVDSHTVDLEDGARTEWYSCDRASSYFAVTQHNSIRFAATYRNRLPDRDIGRFIDEVLANPARRARLFLPRN</sequence>
<name>A0A3A4KGV8_9NOCA</name>
<feature type="compositionally biased region" description="Basic and acidic residues" evidence="1">
    <location>
        <begin position="1"/>
        <end position="10"/>
    </location>
</feature>
<evidence type="ECO:0000313" key="3">
    <source>
        <dbReference type="Proteomes" id="UP000266677"/>
    </source>
</evidence>
<gene>
    <name evidence="2" type="ORF">D5S18_23155</name>
</gene>
<evidence type="ECO:0000256" key="1">
    <source>
        <dbReference type="SAM" id="MobiDB-lite"/>
    </source>
</evidence>